<name>A0A9K3LHI4_9STRA</name>
<evidence type="ECO:0008006" key="3">
    <source>
        <dbReference type="Google" id="ProtNLM"/>
    </source>
</evidence>
<reference evidence="1" key="1">
    <citation type="journal article" date="2021" name="Sci. Rep.">
        <title>Diploid genomic architecture of Nitzschia inconspicua, an elite biomass production diatom.</title>
        <authorList>
            <person name="Oliver A."/>
            <person name="Podell S."/>
            <person name="Pinowska A."/>
            <person name="Traller J.C."/>
            <person name="Smith S.R."/>
            <person name="McClure R."/>
            <person name="Beliaev A."/>
            <person name="Bohutskyi P."/>
            <person name="Hill E.A."/>
            <person name="Rabines A."/>
            <person name="Zheng H."/>
            <person name="Allen L.Z."/>
            <person name="Kuo A."/>
            <person name="Grigoriev I.V."/>
            <person name="Allen A.E."/>
            <person name="Hazlebeck D."/>
            <person name="Allen E.E."/>
        </authorList>
    </citation>
    <scope>NUCLEOTIDE SEQUENCE</scope>
    <source>
        <strain evidence="1">Hildebrandi</strain>
    </source>
</reference>
<reference evidence="1" key="2">
    <citation type="submission" date="2021-04" db="EMBL/GenBank/DDBJ databases">
        <authorList>
            <person name="Podell S."/>
        </authorList>
    </citation>
    <scope>NUCLEOTIDE SEQUENCE</scope>
    <source>
        <strain evidence="1">Hildebrandi</strain>
    </source>
</reference>
<organism evidence="1 2">
    <name type="scientific">Nitzschia inconspicua</name>
    <dbReference type="NCBI Taxonomy" id="303405"/>
    <lineage>
        <taxon>Eukaryota</taxon>
        <taxon>Sar</taxon>
        <taxon>Stramenopiles</taxon>
        <taxon>Ochrophyta</taxon>
        <taxon>Bacillariophyta</taxon>
        <taxon>Bacillariophyceae</taxon>
        <taxon>Bacillariophycidae</taxon>
        <taxon>Bacillariales</taxon>
        <taxon>Bacillariaceae</taxon>
        <taxon>Nitzschia</taxon>
    </lineage>
</organism>
<evidence type="ECO:0000313" key="1">
    <source>
        <dbReference type="EMBL" id="KAG7361056.1"/>
    </source>
</evidence>
<comment type="caution">
    <text evidence="1">The sequence shown here is derived from an EMBL/GenBank/DDBJ whole genome shotgun (WGS) entry which is preliminary data.</text>
</comment>
<dbReference type="OrthoDB" id="5307922at2759"/>
<accession>A0A9K3LHI4</accession>
<protein>
    <recommendedName>
        <fullName evidence="3">Strictosidine synthase conserved region domain-containing protein</fullName>
    </recommendedName>
</protein>
<keyword evidence="2" id="KW-1185">Reference proteome</keyword>
<sequence>MFPLFRLGVVLPGCLLLVMWTSRDFFGTRLFPYGVPQRITDRPTFGRVDASNDSLRLKHGKLRKIYERRIDHTAPRLLSSPETVFFGPDGTMYTATDQGHLISLTDWKYESNHTITAKTTLVKSLGPGRPLGAKFTSDGSTIYFADALLGLLRLRHPHNPESKVEIVASTVVDTNGQSTPIMLADDLTIGPVSGKIYFTDASTVPPPRNGDMTYDPMYASKVDALKAAPSGRLLEYDPSTDTGEIEYIVRGSPSPAYFDGVDCAWKGVTAATSHCFAANPSSVILAARILLSLPHPVDWMLRTLLITLPKEWLPKTTHYGGITVVDPTTSSYIALIQDPTGEDVRHITGVTVHDNKVFLGSLENNYIGVYDLS</sequence>
<evidence type="ECO:0000313" key="2">
    <source>
        <dbReference type="Proteomes" id="UP000693970"/>
    </source>
</evidence>
<proteinExistence type="predicted"/>
<dbReference type="Proteomes" id="UP000693970">
    <property type="component" value="Unassembled WGS sequence"/>
</dbReference>
<dbReference type="GO" id="GO:0016787">
    <property type="term" value="F:hydrolase activity"/>
    <property type="evidence" value="ECO:0007669"/>
    <property type="project" value="TreeGrafter"/>
</dbReference>
<gene>
    <name evidence="1" type="ORF">IV203_036156</name>
</gene>
<dbReference type="AlphaFoldDB" id="A0A9K3LHI4"/>
<dbReference type="EMBL" id="JAGRRH010000013">
    <property type="protein sequence ID" value="KAG7361056.1"/>
    <property type="molecule type" value="Genomic_DNA"/>
</dbReference>
<dbReference type="PANTHER" id="PTHR10426">
    <property type="entry name" value="STRICTOSIDINE SYNTHASE-RELATED"/>
    <property type="match status" value="1"/>
</dbReference>
<dbReference type="PANTHER" id="PTHR10426:SF88">
    <property type="entry name" value="ADIPOCYTE PLASMA MEMBRANE-ASSOCIATED PROTEIN HEMOMUCIN-RELATED"/>
    <property type="match status" value="1"/>
</dbReference>
<dbReference type="GO" id="GO:0012505">
    <property type="term" value="C:endomembrane system"/>
    <property type="evidence" value="ECO:0007669"/>
    <property type="project" value="TreeGrafter"/>
</dbReference>